<dbReference type="Gene3D" id="2.20.25.100">
    <property type="entry name" value="Zn-binding ribosomal proteins"/>
    <property type="match status" value="1"/>
</dbReference>
<dbReference type="Pfam" id="PF01667">
    <property type="entry name" value="Ribosomal_S27e"/>
    <property type="match status" value="1"/>
</dbReference>
<keyword evidence="7" id="KW-1185">Reference proteome</keyword>
<dbReference type="Proteomes" id="UP000694394">
    <property type="component" value="Chromosome X"/>
</dbReference>
<evidence type="ECO:0008006" key="8">
    <source>
        <dbReference type="Google" id="ProtNLM"/>
    </source>
</evidence>
<dbReference type="Ensembl" id="ENSMICT00000053936.2">
    <property type="protein sequence ID" value="ENSMICP00000022757.2"/>
    <property type="gene ID" value="ENSMICG00000047587.1"/>
</dbReference>
<dbReference type="GeneID" id="105861905"/>
<reference evidence="6" key="2">
    <citation type="submission" date="2025-08" db="UniProtKB">
        <authorList>
            <consortium name="Ensembl"/>
        </authorList>
    </citation>
    <scope>IDENTIFICATION</scope>
</reference>
<dbReference type="GO" id="GO:0006412">
    <property type="term" value="P:translation"/>
    <property type="evidence" value="ECO:0007669"/>
    <property type="project" value="InterPro"/>
</dbReference>
<dbReference type="OrthoDB" id="5567124at2759"/>
<reference evidence="6" key="3">
    <citation type="submission" date="2025-09" db="UniProtKB">
        <authorList>
            <consortium name="Ensembl"/>
        </authorList>
    </citation>
    <scope>IDENTIFICATION</scope>
</reference>
<sequence>MPLTKHLLHPSPELEKRKHKKCLVQSPNSYFMNVKCSGCYKITMIFSHAQIVVFCVGCSTVLCQPTRGKAKLTEGCSFRRKQH</sequence>
<dbReference type="AlphaFoldDB" id="A0A8C5XHF6"/>
<comment type="cofactor">
    <cofactor evidence="1">
        <name>Zn(2+)</name>
        <dbReference type="ChEBI" id="CHEBI:29105"/>
    </cofactor>
</comment>
<evidence type="ECO:0000313" key="6">
    <source>
        <dbReference type="Ensembl" id="ENSMICP00000022757.2"/>
    </source>
</evidence>
<dbReference type="GO" id="GO:0005840">
    <property type="term" value="C:ribosome"/>
    <property type="evidence" value="ECO:0007669"/>
    <property type="project" value="UniProtKB-KW"/>
</dbReference>
<dbReference type="GO" id="GO:0003735">
    <property type="term" value="F:structural constituent of ribosome"/>
    <property type="evidence" value="ECO:0007669"/>
    <property type="project" value="InterPro"/>
</dbReference>
<evidence type="ECO:0000256" key="4">
    <source>
        <dbReference type="ARBA" id="ARBA00022980"/>
    </source>
</evidence>
<evidence type="ECO:0000256" key="5">
    <source>
        <dbReference type="ARBA" id="ARBA00023274"/>
    </source>
</evidence>
<organism evidence="6 7">
    <name type="scientific">Microcebus murinus</name>
    <name type="common">Gray mouse lemur</name>
    <name type="synonym">Lemur murinus</name>
    <dbReference type="NCBI Taxonomy" id="30608"/>
    <lineage>
        <taxon>Eukaryota</taxon>
        <taxon>Metazoa</taxon>
        <taxon>Chordata</taxon>
        <taxon>Craniata</taxon>
        <taxon>Vertebrata</taxon>
        <taxon>Euteleostomi</taxon>
        <taxon>Mammalia</taxon>
        <taxon>Eutheria</taxon>
        <taxon>Euarchontoglires</taxon>
        <taxon>Primates</taxon>
        <taxon>Strepsirrhini</taxon>
        <taxon>Lemuriformes</taxon>
        <taxon>Cheirogaleidae</taxon>
        <taxon>Microcebus</taxon>
    </lineage>
</organism>
<evidence type="ECO:0000256" key="3">
    <source>
        <dbReference type="ARBA" id="ARBA00022833"/>
    </source>
</evidence>
<keyword evidence="4" id="KW-0689">Ribosomal protein</keyword>
<evidence type="ECO:0000256" key="1">
    <source>
        <dbReference type="ARBA" id="ARBA00001947"/>
    </source>
</evidence>
<dbReference type="PANTHER" id="PTHR11594">
    <property type="entry name" value="40S RIBOSOMAL PROTEIN S27"/>
    <property type="match status" value="1"/>
</dbReference>
<dbReference type="InterPro" id="IPR000592">
    <property type="entry name" value="Ribosomal_eS27"/>
</dbReference>
<name>A0A8C5XHF6_MICMU</name>
<comment type="similarity">
    <text evidence="2">Belongs to the eukaryotic ribosomal protein eS27 family.</text>
</comment>
<keyword evidence="5" id="KW-0687">Ribonucleoprotein</keyword>
<dbReference type="GO" id="GO:1990904">
    <property type="term" value="C:ribonucleoprotein complex"/>
    <property type="evidence" value="ECO:0007669"/>
    <property type="project" value="UniProtKB-KW"/>
</dbReference>
<dbReference type="SUPFAM" id="SSF57829">
    <property type="entry name" value="Zn-binding ribosomal proteins"/>
    <property type="match status" value="1"/>
</dbReference>
<dbReference type="HAMAP" id="MF_00371">
    <property type="entry name" value="Ribosomal_eS27"/>
    <property type="match status" value="1"/>
</dbReference>
<dbReference type="InterPro" id="IPR011332">
    <property type="entry name" value="Ribosomal_zn-bd"/>
</dbReference>
<proteinExistence type="inferred from homology"/>
<protein>
    <recommendedName>
        <fullName evidence="8">40S ribosomal protein S27</fullName>
    </recommendedName>
</protein>
<dbReference type="KEGG" id="mmur:105861905"/>
<dbReference type="EMBL" id="ABDC03036735">
    <property type="status" value="NOT_ANNOTATED_CDS"/>
    <property type="molecule type" value="Genomic_DNA"/>
</dbReference>
<dbReference type="FunFam" id="2.20.25.100:FF:000001">
    <property type="entry name" value="40S ribosomal protein S27"/>
    <property type="match status" value="1"/>
</dbReference>
<reference evidence="6" key="1">
    <citation type="submission" date="2016-12" db="EMBL/GenBank/DDBJ databases">
        <title>Mouse lemur reference genome and diversity panel.</title>
        <authorList>
            <person name="Harris R."/>
            <person name="Larsen P."/>
            <person name="Liu Y."/>
            <person name="Hughes D.S."/>
            <person name="Murali S."/>
            <person name="Raveendran M."/>
            <person name="Korchina V."/>
            <person name="Wang M."/>
            <person name="Jhangiani S."/>
            <person name="Bandaranaike D."/>
            <person name="Bellair M."/>
            <person name="Blankenburg K."/>
            <person name="Chao H."/>
            <person name="Dahdouli M."/>
            <person name="Dinh H."/>
            <person name="Doddapaneni H."/>
            <person name="English A."/>
            <person name="Firestine M."/>
            <person name="Gnanaolivu R."/>
            <person name="Gross S."/>
            <person name="Hernandez B."/>
            <person name="Javaid M."/>
            <person name="Jayaseelan J."/>
            <person name="Jones J."/>
            <person name="Khan Z."/>
            <person name="Kovar C."/>
            <person name="Kurapati P."/>
            <person name="Le B."/>
            <person name="Lee S."/>
            <person name="Li M."/>
            <person name="Mathew T."/>
            <person name="Narasimhan A."/>
            <person name="Ngo D."/>
            <person name="Nguyen L."/>
            <person name="Okwuonu G."/>
            <person name="Ongeri F."/>
            <person name="Osuji N."/>
            <person name="Pu L.-L."/>
            <person name="Puazo M."/>
            <person name="Quiroz J."/>
            <person name="Raj R."/>
            <person name="Rajbhandari K."/>
            <person name="Reid J.G."/>
            <person name="Santibanez J."/>
            <person name="Sexton D."/>
            <person name="Skinner E."/>
            <person name="Vee V."/>
            <person name="Weissenberger G."/>
            <person name="Wu Y."/>
            <person name="Xin Y."/>
            <person name="Han Y."/>
            <person name="Campbell C."/>
            <person name="Brown A."/>
            <person name="Sullivan B."/>
            <person name="Shelton J."/>
            <person name="Brown S."/>
            <person name="Dudchenko O."/>
            <person name="Machol I."/>
            <person name="Durand N."/>
            <person name="Shamim M."/>
            <person name="Lieberman A."/>
            <person name="Muzny D.M."/>
            <person name="Richards S."/>
            <person name="Yoder A."/>
            <person name="Worley K.C."/>
            <person name="Rogers J."/>
            <person name="Gibbs R.A."/>
        </authorList>
    </citation>
    <scope>NUCLEOTIDE SEQUENCE [LARGE SCALE GENOMIC DNA]</scope>
</reference>
<evidence type="ECO:0000313" key="7">
    <source>
        <dbReference type="Proteomes" id="UP000694394"/>
    </source>
</evidence>
<dbReference type="InterPro" id="IPR023407">
    <property type="entry name" value="Ribosomal_eS27_Zn-bd_dom_sf"/>
</dbReference>
<dbReference type="GeneTree" id="ENSGT00950000182891"/>
<dbReference type="RefSeq" id="XP_012603277.1">
    <property type="nucleotide sequence ID" value="XM_012747823.1"/>
</dbReference>
<keyword evidence="3" id="KW-0862">Zinc</keyword>
<gene>
    <name evidence="6" type="primary">LOC105861905</name>
</gene>
<accession>A0A8C5XHF6</accession>
<evidence type="ECO:0000256" key="2">
    <source>
        <dbReference type="ARBA" id="ARBA00010919"/>
    </source>
</evidence>